<dbReference type="GO" id="GO:0003677">
    <property type="term" value="F:DNA binding"/>
    <property type="evidence" value="ECO:0007669"/>
    <property type="project" value="InterPro"/>
</dbReference>
<sequence>MSYTLEDFKADHDLDQKGIDAAKERLLEGMRLYELKEARKEQDVTQKQLAERMGVSQKRVSVLESGGVDRTEVRTLRKYLQAIGGRLQVNAIMPDGRTLQLV</sequence>
<dbReference type="CDD" id="cd00093">
    <property type="entry name" value="HTH_XRE"/>
    <property type="match status" value="1"/>
</dbReference>
<dbReference type="SUPFAM" id="SSF47413">
    <property type="entry name" value="lambda repressor-like DNA-binding domains"/>
    <property type="match status" value="1"/>
</dbReference>
<dbReference type="InterPro" id="IPR010982">
    <property type="entry name" value="Lambda_DNA-bd_dom_sf"/>
</dbReference>
<reference evidence="2 3" key="1">
    <citation type="journal article" date="2019" name="Syst. Appl. Microbiol.">
        <title>Characterization of Bifidobacterium species in feaces of the Egyptian fruit bat: Description of B. vespertilionis sp. nov. and B. rousetti sp. nov.</title>
        <authorList>
            <person name="Modesto M."/>
            <person name="Satti M."/>
            <person name="Watanabe K."/>
            <person name="Puglisi E."/>
            <person name="Morelli L."/>
            <person name="Huang C.-H."/>
            <person name="Liou J.-S."/>
            <person name="Miyashita M."/>
            <person name="Tamura T."/>
            <person name="Saito S."/>
            <person name="Mori K."/>
            <person name="Huang L."/>
            <person name="Sciavilla P."/>
            <person name="Sandri C."/>
            <person name="Spiezio C."/>
            <person name="Vitali F."/>
            <person name="Cavalieri D."/>
            <person name="Perpetuini G."/>
            <person name="Tofalo R."/>
            <person name="Bonetti A."/>
            <person name="Arita M."/>
            <person name="Mattarelli P."/>
        </authorList>
    </citation>
    <scope>NUCLEOTIDE SEQUENCE [LARGE SCALE GENOMIC DNA]</scope>
    <source>
        <strain evidence="2 3">RST17</strain>
    </source>
</reference>
<dbReference type="InterPro" id="IPR001387">
    <property type="entry name" value="Cro/C1-type_HTH"/>
</dbReference>
<dbReference type="PROSITE" id="PS50943">
    <property type="entry name" value="HTH_CROC1"/>
    <property type="match status" value="1"/>
</dbReference>
<protein>
    <submittedName>
        <fullName evidence="2">XRE family transcriptional regulator</fullName>
    </submittedName>
</protein>
<evidence type="ECO:0000259" key="1">
    <source>
        <dbReference type="PROSITE" id="PS50943"/>
    </source>
</evidence>
<dbReference type="SMART" id="SM00530">
    <property type="entry name" value="HTH_XRE"/>
    <property type="match status" value="1"/>
</dbReference>
<proteinExistence type="predicted"/>
<gene>
    <name evidence="2" type="ORF">EMO91_09260</name>
</gene>
<evidence type="ECO:0000313" key="3">
    <source>
        <dbReference type="Proteomes" id="UP000410049"/>
    </source>
</evidence>
<dbReference type="EMBL" id="RZUH01000007">
    <property type="protein sequence ID" value="KAA8827228.1"/>
    <property type="molecule type" value="Genomic_DNA"/>
</dbReference>
<organism evidence="2 3">
    <name type="scientific">Bifidobacterium myosotis</name>
    <dbReference type="NCBI Taxonomy" id="1630166"/>
    <lineage>
        <taxon>Bacteria</taxon>
        <taxon>Bacillati</taxon>
        <taxon>Actinomycetota</taxon>
        <taxon>Actinomycetes</taxon>
        <taxon>Bifidobacteriales</taxon>
        <taxon>Bifidobacteriaceae</taxon>
        <taxon>Bifidobacterium</taxon>
    </lineage>
</organism>
<dbReference type="Pfam" id="PF01381">
    <property type="entry name" value="HTH_3"/>
    <property type="match status" value="1"/>
</dbReference>
<dbReference type="AlphaFoldDB" id="A0A5M9ZI94"/>
<comment type="caution">
    <text evidence="2">The sequence shown here is derived from an EMBL/GenBank/DDBJ whole genome shotgun (WGS) entry which is preliminary data.</text>
</comment>
<accession>A0A5M9ZI94</accession>
<dbReference type="Gene3D" id="1.10.260.40">
    <property type="entry name" value="lambda repressor-like DNA-binding domains"/>
    <property type="match status" value="1"/>
</dbReference>
<feature type="domain" description="HTH cro/C1-type" evidence="1">
    <location>
        <begin position="35"/>
        <end position="92"/>
    </location>
</feature>
<name>A0A5M9ZI94_9BIFI</name>
<evidence type="ECO:0000313" key="2">
    <source>
        <dbReference type="EMBL" id="KAA8827228.1"/>
    </source>
</evidence>
<dbReference type="Proteomes" id="UP000410049">
    <property type="component" value="Unassembled WGS sequence"/>
</dbReference>
<dbReference type="RefSeq" id="WP_150379697.1">
    <property type="nucleotide sequence ID" value="NZ_RZUH01000007.1"/>
</dbReference>